<dbReference type="PANTHER" id="PTHR30618">
    <property type="entry name" value="NCS1 FAMILY PURINE/PYRIMIDINE TRANSPORTER"/>
    <property type="match status" value="1"/>
</dbReference>
<proteinExistence type="inferred from homology"/>
<dbReference type="Pfam" id="PF02133">
    <property type="entry name" value="Transp_cyt_pur"/>
    <property type="match status" value="1"/>
</dbReference>
<comment type="subcellular location">
    <subcellularLocation>
        <location evidence="1">Membrane</location>
        <topology evidence="1">Multi-pass membrane protein</topology>
    </subcellularLocation>
</comment>
<feature type="transmembrane region" description="Helical" evidence="6">
    <location>
        <begin position="220"/>
        <end position="239"/>
    </location>
</feature>
<evidence type="ECO:0000256" key="2">
    <source>
        <dbReference type="ARBA" id="ARBA00008974"/>
    </source>
</evidence>
<keyword evidence="8" id="KW-1185">Reference proteome</keyword>
<evidence type="ECO:0000256" key="4">
    <source>
        <dbReference type="ARBA" id="ARBA00022989"/>
    </source>
</evidence>
<evidence type="ECO:0000256" key="5">
    <source>
        <dbReference type="ARBA" id="ARBA00023136"/>
    </source>
</evidence>
<sequence length="247" mass="27895">MAPIHDRIASVRAAFSSKQAFIEAIEIKADRDNGIEATERNPWKNDDLAISPSQDRTWCCYSYAAFWCTYDIARYAKTPSATTWSQIMALPVANTIGTTLGIYGTAAIYNVWGNINWNAWAMEHDVLTHDGARFYAMTVFPRFLNIHRGMWLGYMLGVAILSNAAGFLIFLGGYGIFLGPFLGIFITDYFFVRKDNVYIKNLYKPHLRYWYSNGFNWRPLVAWAILVAFVIPGFAIKFGSAPAGYDG</sequence>
<dbReference type="Proteomes" id="UP000799753">
    <property type="component" value="Unassembled WGS sequence"/>
</dbReference>
<protein>
    <submittedName>
        <fullName evidence="7">Uncharacterized protein</fullName>
    </submittedName>
</protein>
<dbReference type="EMBL" id="MU006795">
    <property type="protein sequence ID" value="KAF2637123.1"/>
    <property type="molecule type" value="Genomic_DNA"/>
</dbReference>
<organism evidence="7 8">
    <name type="scientific">Massarina eburnea CBS 473.64</name>
    <dbReference type="NCBI Taxonomy" id="1395130"/>
    <lineage>
        <taxon>Eukaryota</taxon>
        <taxon>Fungi</taxon>
        <taxon>Dikarya</taxon>
        <taxon>Ascomycota</taxon>
        <taxon>Pezizomycotina</taxon>
        <taxon>Dothideomycetes</taxon>
        <taxon>Pleosporomycetidae</taxon>
        <taxon>Pleosporales</taxon>
        <taxon>Massarineae</taxon>
        <taxon>Massarinaceae</taxon>
        <taxon>Massarina</taxon>
    </lineage>
</organism>
<comment type="similarity">
    <text evidence="2">Belongs to the purine-cytosine permease (2.A.39) family.</text>
</comment>
<evidence type="ECO:0000313" key="8">
    <source>
        <dbReference type="Proteomes" id="UP000799753"/>
    </source>
</evidence>
<evidence type="ECO:0000256" key="3">
    <source>
        <dbReference type="ARBA" id="ARBA00022692"/>
    </source>
</evidence>
<dbReference type="InterPro" id="IPR045225">
    <property type="entry name" value="Uracil/uridine/allantoin_perm"/>
</dbReference>
<evidence type="ECO:0000256" key="6">
    <source>
        <dbReference type="SAM" id="Phobius"/>
    </source>
</evidence>
<feature type="transmembrane region" description="Helical" evidence="6">
    <location>
        <begin position="151"/>
        <end position="170"/>
    </location>
</feature>
<dbReference type="GO" id="GO:0015205">
    <property type="term" value="F:nucleobase transmembrane transporter activity"/>
    <property type="evidence" value="ECO:0007669"/>
    <property type="project" value="TreeGrafter"/>
</dbReference>
<keyword evidence="4 6" id="KW-1133">Transmembrane helix</keyword>
<name>A0A6A6RRV1_9PLEO</name>
<dbReference type="PANTHER" id="PTHR30618:SF0">
    <property type="entry name" value="PURINE-URACIL PERMEASE NCS1"/>
    <property type="match status" value="1"/>
</dbReference>
<dbReference type="GO" id="GO:0005886">
    <property type="term" value="C:plasma membrane"/>
    <property type="evidence" value="ECO:0007669"/>
    <property type="project" value="TreeGrafter"/>
</dbReference>
<evidence type="ECO:0000313" key="7">
    <source>
        <dbReference type="EMBL" id="KAF2637123.1"/>
    </source>
</evidence>
<keyword evidence="3 6" id="KW-0812">Transmembrane</keyword>
<keyword evidence="5 6" id="KW-0472">Membrane</keyword>
<dbReference type="AlphaFoldDB" id="A0A6A6RRV1"/>
<evidence type="ECO:0000256" key="1">
    <source>
        <dbReference type="ARBA" id="ARBA00004141"/>
    </source>
</evidence>
<reference evidence="7" key="1">
    <citation type="journal article" date="2020" name="Stud. Mycol.">
        <title>101 Dothideomycetes genomes: a test case for predicting lifestyles and emergence of pathogens.</title>
        <authorList>
            <person name="Haridas S."/>
            <person name="Albert R."/>
            <person name="Binder M."/>
            <person name="Bloem J."/>
            <person name="Labutti K."/>
            <person name="Salamov A."/>
            <person name="Andreopoulos B."/>
            <person name="Baker S."/>
            <person name="Barry K."/>
            <person name="Bills G."/>
            <person name="Bluhm B."/>
            <person name="Cannon C."/>
            <person name="Castanera R."/>
            <person name="Culley D."/>
            <person name="Daum C."/>
            <person name="Ezra D."/>
            <person name="Gonzalez J."/>
            <person name="Henrissat B."/>
            <person name="Kuo A."/>
            <person name="Liang C."/>
            <person name="Lipzen A."/>
            <person name="Lutzoni F."/>
            <person name="Magnuson J."/>
            <person name="Mondo S."/>
            <person name="Nolan M."/>
            <person name="Ohm R."/>
            <person name="Pangilinan J."/>
            <person name="Park H.-J."/>
            <person name="Ramirez L."/>
            <person name="Alfaro M."/>
            <person name="Sun H."/>
            <person name="Tritt A."/>
            <person name="Yoshinaga Y."/>
            <person name="Zwiers L.-H."/>
            <person name="Turgeon B."/>
            <person name="Goodwin S."/>
            <person name="Spatafora J."/>
            <person name="Crous P."/>
            <person name="Grigoriev I."/>
        </authorList>
    </citation>
    <scope>NUCLEOTIDE SEQUENCE</scope>
    <source>
        <strain evidence="7">CBS 473.64</strain>
    </source>
</reference>
<dbReference type="OrthoDB" id="2018619at2759"/>
<feature type="transmembrane region" description="Helical" evidence="6">
    <location>
        <begin position="176"/>
        <end position="192"/>
    </location>
</feature>
<dbReference type="Gene3D" id="1.10.4160.10">
    <property type="entry name" value="Hydantoin permease"/>
    <property type="match status" value="1"/>
</dbReference>
<dbReference type="InterPro" id="IPR001248">
    <property type="entry name" value="Pur-cyt_permease"/>
</dbReference>
<gene>
    <name evidence="7" type="ORF">P280DRAFT_521639</name>
</gene>
<accession>A0A6A6RRV1</accession>